<sequence>MAARAARLIRRRLAKMLRLKQLFGNNISITLKTKV</sequence>
<organism evidence="1">
    <name type="scientific">Bacteriophage sp</name>
    <dbReference type="NCBI Taxonomy" id="38018"/>
    <lineage>
        <taxon>Viruses</taxon>
    </lineage>
</organism>
<proteinExistence type="predicted"/>
<protein>
    <submittedName>
        <fullName evidence="1">Uncharacterized protein</fullName>
    </submittedName>
</protein>
<dbReference type="EMBL" id="BK029940">
    <property type="protein sequence ID" value="DAD55715.1"/>
    <property type="molecule type" value="Genomic_DNA"/>
</dbReference>
<reference evidence="1" key="1">
    <citation type="journal article" date="2021" name="Proc. Natl. Acad. Sci. U.S.A.">
        <title>A Catalog of Tens of Thousands of Viruses from Human Metagenomes Reveals Hidden Associations with Chronic Diseases.</title>
        <authorList>
            <person name="Tisza M.J."/>
            <person name="Buck C.B."/>
        </authorList>
    </citation>
    <scope>NUCLEOTIDE SEQUENCE</scope>
    <source>
        <strain evidence="1">CtOZu12</strain>
    </source>
</reference>
<evidence type="ECO:0000313" key="1">
    <source>
        <dbReference type="EMBL" id="DAD55715.1"/>
    </source>
</evidence>
<name>A0A8D9PEC1_9VIRU</name>
<accession>A0A8D9PEC1</accession>